<name>A0A6B3W4U2_9BACI</name>
<proteinExistence type="predicted"/>
<dbReference type="AlphaFoldDB" id="A0A6B3W4U2"/>
<dbReference type="EMBL" id="JACEIO010000058">
    <property type="protein sequence ID" value="MBA4538643.1"/>
    <property type="molecule type" value="Genomic_DNA"/>
</dbReference>
<dbReference type="Pfam" id="PF03788">
    <property type="entry name" value="LrgA"/>
    <property type="match status" value="1"/>
</dbReference>
<evidence type="ECO:0000313" key="7">
    <source>
        <dbReference type="EMBL" id="MBA4538643.1"/>
    </source>
</evidence>
<protein>
    <submittedName>
        <fullName evidence="8">CidA/LrgA family protein</fullName>
    </submittedName>
</protein>
<feature type="transmembrane region" description="Helical" evidence="6">
    <location>
        <begin position="39"/>
        <end position="58"/>
    </location>
</feature>
<dbReference type="Proteomes" id="UP000472971">
    <property type="component" value="Unassembled WGS sequence"/>
</dbReference>
<dbReference type="EMBL" id="JAAIWN010000060">
    <property type="protein sequence ID" value="NEY83003.1"/>
    <property type="molecule type" value="Genomic_DNA"/>
</dbReference>
<keyword evidence="4 6" id="KW-1133">Transmembrane helix</keyword>
<organism evidence="8 9">
    <name type="scientific">Bacillus aquiflavi</name>
    <dbReference type="NCBI Taxonomy" id="2672567"/>
    <lineage>
        <taxon>Bacteria</taxon>
        <taxon>Bacillati</taxon>
        <taxon>Bacillota</taxon>
        <taxon>Bacilli</taxon>
        <taxon>Bacillales</taxon>
        <taxon>Bacillaceae</taxon>
        <taxon>Bacillus</taxon>
    </lineage>
</organism>
<evidence type="ECO:0000313" key="9">
    <source>
        <dbReference type="Proteomes" id="UP000472971"/>
    </source>
</evidence>
<feature type="transmembrane region" description="Helical" evidence="6">
    <location>
        <begin position="70"/>
        <end position="88"/>
    </location>
</feature>
<dbReference type="PANTHER" id="PTHR33931:SF2">
    <property type="entry name" value="HOLIN-LIKE PROTEIN CIDA"/>
    <property type="match status" value="1"/>
</dbReference>
<evidence type="ECO:0000313" key="10">
    <source>
        <dbReference type="Proteomes" id="UP000570010"/>
    </source>
</evidence>
<evidence type="ECO:0000256" key="2">
    <source>
        <dbReference type="ARBA" id="ARBA00022475"/>
    </source>
</evidence>
<dbReference type="GO" id="GO:0005886">
    <property type="term" value="C:plasma membrane"/>
    <property type="evidence" value="ECO:0007669"/>
    <property type="project" value="UniProtKB-SubCell"/>
</dbReference>
<keyword evidence="2" id="KW-1003">Cell membrane</keyword>
<evidence type="ECO:0000256" key="4">
    <source>
        <dbReference type="ARBA" id="ARBA00022989"/>
    </source>
</evidence>
<evidence type="ECO:0000256" key="5">
    <source>
        <dbReference type="ARBA" id="ARBA00023136"/>
    </source>
</evidence>
<sequence>MPITKRIFIILAQLLFLIVIHQLGNLTVTFLHLPLPGNVMGIIFLFILLLTGVIKLSWIEETSVFLIKHLGFFFIPISVGLMTLGSIFLENGIFLIIVLVTSAFIGISVTGLFTQSLAKRKVGTSDEHHHHTV</sequence>
<reference evidence="7 10" key="2">
    <citation type="submission" date="2020-07" db="EMBL/GenBank/DDBJ databases">
        <authorList>
            <person name="Feng H."/>
        </authorList>
    </citation>
    <scope>NUCLEOTIDE SEQUENCE [LARGE SCALE GENOMIC DNA]</scope>
    <source>
        <strain evidence="10">s-12</strain>
        <strain evidence="7">S-12</strain>
    </source>
</reference>
<evidence type="ECO:0000256" key="6">
    <source>
        <dbReference type="SAM" id="Phobius"/>
    </source>
</evidence>
<dbReference type="Proteomes" id="UP000570010">
    <property type="component" value="Unassembled WGS sequence"/>
</dbReference>
<reference evidence="8 9" key="1">
    <citation type="submission" date="2020-02" db="EMBL/GenBank/DDBJ databases">
        <title>Bacillus aquiflavi sp. nov., isolated from yellow water of strong flavor Chinese baijiu in Yibin region of China.</title>
        <authorList>
            <person name="Xie J."/>
        </authorList>
    </citation>
    <scope>NUCLEOTIDE SEQUENCE [LARGE SCALE GENOMIC DNA]</scope>
    <source>
        <strain evidence="8 9">3H-10</strain>
    </source>
</reference>
<evidence type="ECO:0000256" key="3">
    <source>
        <dbReference type="ARBA" id="ARBA00022692"/>
    </source>
</evidence>
<comment type="caution">
    <text evidence="8">The sequence shown here is derived from an EMBL/GenBank/DDBJ whole genome shotgun (WGS) entry which is preliminary data.</text>
</comment>
<accession>A0A6B3W4U2</accession>
<evidence type="ECO:0000313" key="8">
    <source>
        <dbReference type="EMBL" id="NEY83003.1"/>
    </source>
</evidence>
<keyword evidence="9" id="KW-1185">Reference proteome</keyword>
<comment type="subcellular location">
    <subcellularLocation>
        <location evidence="1">Cell membrane</location>
        <topology evidence="1">Multi-pass membrane protein</topology>
    </subcellularLocation>
</comment>
<feature type="transmembrane region" description="Helical" evidence="6">
    <location>
        <begin position="94"/>
        <end position="113"/>
    </location>
</feature>
<evidence type="ECO:0000256" key="1">
    <source>
        <dbReference type="ARBA" id="ARBA00004651"/>
    </source>
</evidence>
<dbReference type="InterPro" id="IPR005538">
    <property type="entry name" value="LrgA/CidA"/>
</dbReference>
<gene>
    <name evidence="8" type="ORF">G4D64_16240</name>
    <name evidence="7" type="ORF">H1Z61_16295</name>
</gene>
<dbReference type="RefSeq" id="WP_163243402.1">
    <property type="nucleotide sequence ID" value="NZ_CP082780.1"/>
</dbReference>
<dbReference type="PANTHER" id="PTHR33931">
    <property type="entry name" value="HOLIN-LIKE PROTEIN CIDA-RELATED"/>
    <property type="match status" value="1"/>
</dbReference>
<feature type="transmembrane region" description="Helical" evidence="6">
    <location>
        <begin position="7"/>
        <end position="33"/>
    </location>
</feature>
<keyword evidence="3 6" id="KW-0812">Transmembrane</keyword>
<keyword evidence="5 6" id="KW-0472">Membrane</keyword>